<sequence length="238" mass="25464">MKSEPLSPLTSPTAPGVTCHSESSASSSVSSAASLSSIADSHTHEIGALQGCKRPCNRLSKPSQASSRLICRSANSANVFPFRSRGSSELTGASDLRKPEVSFPIKATAPPNSSIRRLSKLCSDLKSPLDSDGDGISWLNVEADNDLADTPLFHAVSLRTRAKRKISGVAKARGRGARAHSRNKGRVIRSDLLLPRVPSPLPNFSFSASESKIEDILLLSQKKSIESRPFEVSIQTYP</sequence>
<protein>
    <submittedName>
        <fullName evidence="2">Uncharacterized protein</fullName>
    </submittedName>
</protein>
<dbReference type="EMBL" id="CAAALY010249424">
    <property type="protein sequence ID" value="VEL35263.1"/>
    <property type="molecule type" value="Genomic_DNA"/>
</dbReference>
<feature type="region of interest" description="Disordered" evidence="1">
    <location>
        <begin position="1"/>
        <end position="25"/>
    </location>
</feature>
<proteinExistence type="predicted"/>
<reference evidence="2" key="1">
    <citation type="submission" date="2018-11" db="EMBL/GenBank/DDBJ databases">
        <authorList>
            <consortium name="Pathogen Informatics"/>
        </authorList>
    </citation>
    <scope>NUCLEOTIDE SEQUENCE</scope>
</reference>
<dbReference type="Proteomes" id="UP000784294">
    <property type="component" value="Unassembled WGS sequence"/>
</dbReference>
<name>A0A3S5FG11_9PLAT</name>
<dbReference type="AlphaFoldDB" id="A0A3S5FG11"/>
<gene>
    <name evidence="2" type="ORF">PXEA_LOCUS28703</name>
</gene>
<organism evidence="2 3">
    <name type="scientific">Protopolystoma xenopodis</name>
    <dbReference type="NCBI Taxonomy" id="117903"/>
    <lineage>
        <taxon>Eukaryota</taxon>
        <taxon>Metazoa</taxon>
        <taxon>Spiralia</taxon>
        <taxon>Lophotrochozoa</taxon>
        <taxon>Platyhelminthes</taxon>
        <taxon>Monogenea</taxon>
        <taxon>Polyopisthocotylea</taxon>
        <taxon>Polystomatidea</taxon>
        <taxon>Polystomatidae</taxon>
        <taxon>Protopolystoma</taxon>
    </lineage>
</organism>
<keyword evidence="3" id="KW-1185">Reference proteome</keyword>
<comment type="caution">
    <text evidence="2">The sequence shown here is derived from an EMBL/GenBank/DDBJ whole genome shotgun (WGS) entry which is preliminary data.</text>
</comment>
<accession>A0A3S5FG11</accession>
<evidence type="ECO:0000313" key="3">
    <source>
        <dbReference type="Proteomes" id="UP000784294"/>
    </source>
</evidence>
<evidence type="ECO:0000256" key="1">
    <source>
        <dbReference type="SAM" id="MobiDB-lite"/>
    </source>
</evidence>
<evidence type="ECO:0000313" key="2">
    <source>
        <dbReference type="EMBL" id="VEL35263.1"/>
    </source>
</evidence>